<organism evidence="2 3">
    <name type="scientific">Simiduia agarivorans (strain DSM 21679 / JCM 13881 / BCRC 17597 / SA1)</name>
    <dbReference type="NCBI Taxonomy" id="1117647"/>
    <lineage>
        <taxon>Bacteria</taxon>
        <taxon>Pseudomonadati</taxon>
        <taxon>Pseudomonadota</taxon>
        <taxon>Gammaproteobacteria</taxon>
        <taxon>Cellvibrionales</taxon>
        <taxon>Cellvibrionaceae</taxon>
        <taxon>Simiduia</taxon>
    </lineage>
</organism>
<keyword evidence="1" id="KW-1133">Transmembrane helix</keyword>
<dbReference type="EMBL" id="CP003746">
    <property type="protein sequence ID" value="AFU97863.1"/>
    <property type="molecule type" value="Genomic_DNA"/>
</dbReference>
<proteinExistence type="predicted"/>
<feature type="transmembrane region" description="Helical" evidence="1">
    <location>
        <begin position="45"/>
        <end position="66"/>
    </location>
</feature>
<evidence type="ECO:0000256" key="1">
    <source>
        <dbReference type="SAM" id="Phobius"/>
    </source>
</evidence>
<keyword evidence="3" id="KW-1185">Reference proteome</keyword>
<keyword evidence="1" id="KW-0472">Membrane</keyword>
<dbReference type="AlphaFoldDB" id="K4KIR5"/>
<protein>
    <submittedName>
        <fullName evidence="2">Uncharacterized protein</fullName>
    </submittedName>
</protein>
<gene>
    <name evidence="2" type="ordered locus">M5M_03260</name>
</gene>
<dbReference type="KEGG" id="saga:M5M_03260"/>
<evidence type="ECO:0000313" key="2">
    <source>
        <dbReference type="EMBL" id="AFU97863.1"/>
    </source>
</evidence>
<dbReference type="HOGENOM" id="CLU_2669068_0_0_6"/>
<evidence type="ECO:0000313" key="3">
    <source>
        <dbReference type="Proteomes" id="UP000000466"/>
    </source>
</evidence>
<reference evidence="2 3" key="1">
    <citation type="journal article" date="2013" name="Genome Announc.">
        <title>Complete genome sequence of Simiduia agarivorans SA1(T), a marine bacterium able to degrade a variety of polysaccharides.</title>
        <authorList>
            <person name="Lin S.Y."/>
            <person name="Shieh W.Y."/>
            <person name="Chen J.S."/>
            <person name="Tang S.L."/>
        </authorList>
    </citation>
    <scope>NUCLEOTIDE SEQUENCE [LARGE SCALE GENOMIC DNA]</scope>
    <source>
        <strain evidence="3">DSM 21679 / JCM 13881 / BCRC 17597 / SA1</strain>
    </source>
</reference>
<keyword evidence="1" id="KW-0812">Transmembrane</keyword>
<name>K4KIR5_SIMAS</name>
<dbReference type="Proteomes" id="UP000000466">
    <property type="component" value="Chromosome"/>
</dbReference>
<sequence>MSNSYSTTQALADLAALLSNRWVAIPLIVLLSAKVATIAPITLVYLVPLLLLTVLFSIRTTALLALREYQSDKRD</sequence>
<accession>K4KIR5</accession>
<dbReference type="STRING" id="1117647.M5M_03260"/>
<dbReference type="RefSeq" id="WP_015046036.1">
    <property type="nucleotide sequence ID" value="NC_018868.3"/>
</dbReference>